<dbReference type="Proteomes" id="UP000743370">
    <property type="component" value="Unassembled WGS sequence"/>
</dbReference>
<sequence>MSESFSATTTTATIISEMREDEATSKVYKWNQSSSTTHAPDSNLTDRRKRSLLAMIADEGFSYTWFLDGNGSAPDDDKFCIDLEIVMSVLDEDTNPSEV</sequence>
<evidence type="ECO:0000313" key="3">
    <source>
        <dbReference type="Proteomes" id="UP000743370"/>
    </source>
</evidence>
<feature type="region of interest" description="Disordered" evidence="1">
    <location>
        <begin position="25"/>
        <end position="44"/>
    </location>
</feature>
<dbReference type="EMBL" id="JABFOF010000009">
    <property type="protein sequence ID" value="KAG2380999.1"/>
    <property type="molecule type" value="Genomic_DNA"/>
</dbReference>
<feature type="compositionally biased region" description="Polar residues" evidence="1">
    <location>
        <begin position="30"/>
        <end position="43"/>
    </location>
</feature>
<protein>
    <submittedName>
        <fullName evidence="2">Uncharacterized protein</fullName>
    </submittedName>
</protein>
<proteinExistence type="predicted"/>
<dbReference type="AlphaFoldDB" id="A0A8T0JVV4"/>
<reference evidence="2 3" key="1">
    <citation type="submission" date="2020-05" db="EMBL/GenBank/DDBJ databases">
        <title>Vigna angularis (adzuki bean) Var. LongXiaoDou No. 4 denovo assembly.</title>
        <authorList>
            <person name="Xiang H."/>
        </authorList>
    </citation>
    <scope>NUCLEOTIDE SEQUENCE [LARGE SCALE GENOMIC DNA]</scope>
    <source>
        <tissue evidence="2">Leaf</tissue>
    </source>
</reference>
<gene>
    <name evidence="2" type="ORF">HKW66_Vig0203720</name>
</gene>
<name>A0A8T0JVV4_PHAAN</name>
<evidence type="ECO:0000256" key="1">
    <source>
        <dbReference type="SAM" id="MobiDB-lite"/>
    </source>
</evidence>
<accession>A0A8T0JVV4</accession>
<evidence type="ECO:0000313" key="2">
    <source>
        <dbReference type="EMBL" id="KAG2380999.1"/>
    </source>
</evidence>
<comment type="caution">
    <text evidence="2">The sequence shown here is derived from an EMBL/GenBank/DDBJ whole genome shotgun (WGS) entry which is preliminary data.</text>
</comment>
<organism evidence="2 3">
    <name type="scientific">Phaseolus angularis</name>
    <name type="common">Azuki bean</name>
    <name type="synonym">Vigna angularis</name>
    <dbReference type="NCBI Taxonomy" id="3914"/>
    <lineage>
        <taxon>Eukaryota</taxon>
        <taxon>Viridiplantae</taxon>
        <taxon>Streptophyta</taxon>
        <taxon>Embryophyta</taxon>
        <taxon>Tracheophyta</taxon>
        <taxon>Spermatophyta</taxon>
        <taxon>Magnoliopsida</taxon>
        <taxon>eudicotyledons</taxon>
        <taxon>Gunneridae</taxon>
        <taxon>Pentapetalae</taxon>
        <taxon>rosids</taxon>
        <taxon>fabids</taxon>
        <taxon>Fabales</taxon>
        <taxon>Fabaceae</taxon>
        <taxon>Papilionoideae</taxon>
        <taxon>50 kb inversion clade</taxon>
        <taxon>NPAAA clade</taxon>
        <taxon>indigoferoid/millettioid clade</taxon>
        <taxon>Phaseoleae</taxon>
        <taxon>Vigna</taxon>
    </lineage>
</organism>